<dbReference type="AlphaFoldDB" id="Q47AV5"/>
<dbReference type="FunFam" id="3.40.50.2000:FF:000023">
    <property type="entry name" value="ADP-heptose--LPS heptosyltransferase II"/>
    <property type="match status" value="1"/>
</dbReference>
<evidence type="ECO:0000256" key="2">
    <source>
        <dbReference type="ARBA" id="ARBA00022679"/>
    </source>
</evidence>
<evidence type="ECO:0000256" key="5">
    <source>
        <dbReference type="ARBA" id="ARBA00047503"/>
    </source>
</evidence>
<organism evidence="6">
    <name type="scientific">Dechloromonas aromatica (strain RCB)</name>
    <dbReference type="NCBI Taxonomy" id="159087"/>
    <lineage>
        <taxon>Bacteria</taxon>
        <taxon>Pseudomonadati</taxon>
        <taxon>Pseudomonadota</taxon>
        <taxon>Betaproteobacteria</taxon>
        <taxon>Rhodocyclales</taxon>
        <taxon>Azonexaceae</taxon>
        <taxon>Dechloromonas</taxon>
    </lineage>
</organism>
<keyword evidence="2 6" id="KW-0808">Transferase</keyword>
<dbReference type="InterPro" id="IPR002201">
    <property type="entry name" value="Glyco_trans_9"/>
</dbReference>
<dbReference type="Pfam" id="PF01075">
    <property type="entry name" value="Glyco_transf_9"/>
    <property type="match status" value="1"/>
</dbReference>
<comment type="similarity">
    <text evidence="3">Belongs to the glycosyltransferase 9 family.</text>
</comment>
<dbReference type="KEGG" id="dar:Daro_3296"/>
<protein>
    <recommendedName>
        <fullName evidence="4">lipopolysaccharide heptosyltransferase II</fullName>
        <ecNumber evidence="4">2.4.99.24</ecNumber>
    </recommendedName>
</protein>
<dbReference type="NCBIfam" id="TIGR02195">
    <property type="entry name" value="heptsyl_trn_II"/>
    <property type="match status" value="1"/>
</dbReference>
<evidence type="ECO:0000313" key="6">
    <source>
        <dbReference type="EMBL" id="AAZ48026.1"/>
    </source>
</evidence>
<sequence length="337" mass="36784">MNKALIVAPSWIGDTIMAQPLFARLHANHPGLQLDALAPRWVAPALQRMDEIRDVVDSPFGHGQLSLKARWRLARDLAARHYDTVYVLPNSLKSALVPWMAGIPQRIGFTGESRFGLINVRHTLDKQALPLMLERFTQLAERPGAPLPKPIAHPRIRSSAADQAKTLVELGLERPARIVAFCPGAEYGPAKRWPAAHFAALARQLAETGHSIWLFGSPKDRAVAEEISLLAPGLCRNLCGATSLTQAIDLQAMAELVVCNDSGLMHVAAALDRPIVALYGSSSPGFTPPLSDKADILSLQLDCSPCFKRECPLGHLDCLNKLSPEQVFAACQKWISR</sequence>
<dbReference type="CAZy" id="GT9">
    <property type="family name" value="Glycosyltransferase Family 9"/>
</dbReference>
<gene>
    <name evidence="6" type="ordered locus">Daro_3296</name>
</gene>
<dbReference type="SUPFAM" id="SSF53756">
    <property type="entry name" value="UDP-Glycosyltransferase/glycogen phosphorylase"/>
    <property type="match status" value="1"/>
</dbReference>
<comment type="catalytic activity">
    <reaction evidence="5">
        <text>an L-alpha-D-Hep-(1-&gt;5)-[alpha-Kdo-(2-&gt;4)]-alpha-Kdo-(2-&gt;6)-lipid A + ADP-L-glycero-beta-D-manno-heptose = an L-alpha-D-Hep-(1-&gt;3)-L-alpha-D-Hep-(1-&gt;5)-[alpha-Kdo-(2-&gt;4)]-alpha-Kdo-(2-&gt;6)-lipid A + ADP + H(+)</text>
        <dbReference type="Rhea" id="RHEA:74071"/>
        <dbReference type="ChEBI" id="CHEBI:15378"/>
        <dbReference type="ChEBI" id="CHEBI:61506"/>
        <dbReference type="ChEBI" id="CHEBI:193068"/>
        <dbReference type="ChEBI" id="CHEBI:193069"/>
        <dbReference type="ChEBI" id="CHEBI:456216"/>
        <dbReference type="EC" id="2.4.99.24"/>
    </reaction>
</comment>
<dbReference type="GO" id="GO:0009244">
    <property type="term" value="P:lipopolysaccharide core region biosynthetic process"/>
    <property type="evidence" value="ECO:0007669"/>
    <property type="project" value="TreeGrafter"/>
</dbReference>
<dbReference type="EC" id="2.4.99.24" evidence="4"/>
<dbReference type="GO" id="GO:0005829">
    <property type="term" value="C:cytosol"/>
    <property type="evidence" value="ECO:0007669"/>
    <property type="project" value="TreeGrafter"/>
</dbReference>
<dbReference type="STRING" id="159087.Daro_3296"/>
<dbReference type="InterPro" id="IPR051199">
    <property type="entry name" value="LPS_LOS_Heptosyltrfase"/>
</dbReference>
<accession>Q47AV5</accession>
<proteinExistence type="inferred from homology"/>
<reference evidence="6" key="1">
    <citation type="submission" date="2005-08" db="EMBL/GenBank/DDBJ databases">
        <title>Complete sequence of Dechloromonas aromatica RCB.</title>
        <authorList>
            <person name="Salinero K.K."/>
            <person name="Copeland A."/>
            <person name="Lucas S."/>
            <person name="Lapidus A."/>
            <person name="Barry K."/>
            <person name="Detter J.C."/>
            <person name="Glavina T."/>
            <person name="Hammon N."/>
            <person name="Israni S."/>
            <person name="Pitluck S."/>
            <person name="Di Bartolo G."/>
            <person name="Trong S."/>
            <person name="Schmutz J."/>
            <person name="Larimer F."/>
            <person name="Land M."/>
            <person name="Ivanova N."/>
            <person name="Richardson P."/>
        </authorList>
    </citation>
    <scope>NUCLEOTIDE SEQUENCE</scope>
    <source>
        <strain evidence="6">RCB</strain>
    </source>
</reference>
<evidence type="ECO:0000256" key="4">
    <source>
        <dbReference type="ARBA" id="ARBA00044042"/>
    </source>
</evidence>
<dbReference type="EMBL" id="CP000089">
    <property type="protein sequence ID" value="AAZ48026.1"/>
    <property type="molecule type" value="Genomic_DNA"/>
</dbReference>
<dbReference type="eggNOG" id="COG0859">
    <property type="taxonomic scope" value="Bacteria"/>
</dbReference>
<evidence type="ECO:0000256" key="1">
    <source>
        <dbReference type="ARBA" id="ARBA00022676"/>
    </source>
</evidence>
<dbReference type="PANTHER" id="PTHR30160">
    <property type="entry name" value="TETRAACYLDISACCHARIDE 4'-KINASE-RELATED"/>
    <property type="match status" value="1"/>
</dbReference>
<dbReference type="InterPro" id="IPR011910">
    <property type="entry name" value="RfaF"/>
</dbReference>
<dbReference type="Gene3D" id="3.40.50.2000">
    <property type="entry name" value="Glycogen Phosphorylase B"/>
    <property type="match status" value="2"/>
</dbReference>
<dbReference type="PANTHER" id="PTHR30160:SF7">
    <property type="entry name" value="ADP-HEPTOSE--LPS HEPTOSYLTRANSFERASE 2"/>
    <property type="match status" value="1"/>
</dbReference>
<dbReference type="CDD" id="cd03789">
    <property type="entry name" value="GT9_LPS_heptosyltransferase"/>
    <property type="match status" value="1"/>
</dbReference>
<evidence type="ECO:0000256" key="3">
    <source>
        <dbReference type="ARBA" id="ARBA00043995"/>
    </source>
</evidence>
<dbReference type="OrthoDB" id="9797795at2"/>
<dbReference type="HOGENOM" id="CLU_038371_7_0_4"/>
<dbReference type="GO" id="GO:0008713">
    <property type="term" value="F:ADP-heptose-lipopolysaccharide heptosyltransferase activity"/>
    <property type="evidence" value="ECO:0007669"/>
    <property type="project" value="UniProtKB-EC"/>
</dbReference>
<keyword evidence="1" id="KW-0328">Glycosyltransferase</keyword>
<name>Q47AV5_DECAR</name>